<comment type="subcellular location">
    <subcellularLocation>
        <location evidence="2">Membrane</location>
        <topology evidence="2">Multi-pass membrane protein</topology>
    </subcellularLocation>
</comment>
<evidence type="ECO:0000256" key="9">
    <source>
        <dbReference type="ARBA" id="ARBA00022989"/>
    </source>
</evidence>
<comment type="caution">
    <text evidence="14">The sequence shown here is derived from an EMBL/GenBank/DDBJ whole genome shotgun (WGS) entry which is preliminary data.</text>
</comment>
<proteinExistence type="inferred from homology"/>
<feature type="transmembrane region" description="Helical" evidence="12">
    <location>
        <begin position="17"/>
        <end position="42"/>
    </location>
</feature>
<keyword evidence="15" id="KW-1185">Reference proteome</keyword>
<evidence type="ECO:0000256" key="1">
    <source>
        <dbReference type="ARBA" id="ARBA00001947"/>
    </source>
</evidence>
<dbReference type="OrthoDB" id="166377at2"/>
<keyword evidence="6" id="KW-0479">Metal-binding</keyword>
<dbReference type="RefSeq" id="WP_117324663.1">
    <property type="nucleotide sequence ID" value="NZ_QVTE01000001.1"/>
</dbReference>
<keyword evidence="4" id="KW-0645">Protease</keyword>
<comment type="similarity">
    <text evidence="3">Belongs to the peptidase M50B family.</text>
</comment>
<accession>A0A372LUI9</accession>
<keyword evidence="7" id="KW-0378">Hydrolase</keyword>
<dbReference type="GO" id="GO:0016020">
    <property type="term" value="C:membrane"/>
    <property type="evidence" value="ECO:0007669"/>
    <property type="project" value="UniProtKB-SubCell"/>
</dbReference>
<protein>
    <submittedName>
        <fullName evidence="14">Stage IV sporulation protein FB</fullName>
    </submittedName>
</protein>
<dbReference type="CDD" id="cd06161">
    <property type="entry name" value="S2P-M50_SpoIVFB"/>
    <property type="match status" value="1"/>
</dbReference>
<keyword evidence="11 12" id="KW-0472">Membrane</keyword>
<dbReference type="Proteomes" id="UP000264541">
    <property type="component" value="Unassembled WGS sequence"/>
</dbReference>
<evidence type="ECO:0000256" key="12">
    <source>
        <dbReference type="SAM" id="Phobius"/>
    </source>
</evidence>
<keyword evidence="5 12" id="KW-0812">Transmembrane</keyword>
<name>A0A372LUI9_9BACI</name>
<keyword evidence="8" id="KW-0862">Zinc</keyword>
<dbReference type="Pfam" id="PF02163">
    <property type="entry name" value="Peptidase_M50"/>
    <property type="match status" value="2"/>
</dbReference>
<dbReference type="GO" id="GO:0006508">
    <property type="term" value="P:proteolysis"/>
    <property type="evidence" value="ECO:0007669"/>
    <property type="project" value="UniProtKB-KW"/>
</dbReference>
<evidence type="ECO:0000256" key="11">
    <source>
        <dbReference type="ARBA" id="ARBA00023136"/>
    </source>
</evidence>
<evidence type="ECO:0000256" key="3">
    <source>
        <dbReference type="ARBA" id="ARBA00007931"/>
    </source>
</evidence>
<evidence type="ECO:0000256" key="8">
    <source>
        <dbReference type="ARBA" id="ARBA00022833"/>
    </source>
</evidence>
<evidence type="ECO:0000259" key="13">
    <source>
        <dbReference type="Pfam" id="PF02163"/>
    </source>
</evidence>
<keyword evidence="9 12" id="KW-1133">Transmembrane helix</keyword>
<feature type="transmembrane region" description="Helical" evidence="12">
    <location>
        <begin position="119"/>
        <end position="146"/>
    </location>
</feature>
<organism evidence="14 15">
    <name type="scientific">Peribacillus saganii</name>
    <dbReference type="NCBI Taxonomy" id="2303992"/>
    <lineage>
        <taxon>Bacteria</taxon>
        <taxon>Bacillati</taxon>
        <taxon>Bacillota</taxon>
        <taxon>Bacilli</taxon>
        <taxon>Bacillales</taxon>
        <taxon>Bacillaceae</taxon>
        <taxon>Peribacillus</taxon>
    </lineage>
</organism>
<dbReference type="GO" id="GO:0046872">
    <property type="term" value="F:metal ion binding"/>
    <property type="evidence" value="ECO:0007669"/>
    <property type="project" value="UniProtKB-KW"/>
</dbReference>
<evidence type="ECO:0000256" key="7">
    <source>
        <dbReference type="ARBA" id="ARBA00022801"/>
    </source>
</evidence>
<dbReference type="PANTHER" id="PTHR39188">
    <property type="entry name" value="MEMBRANE-ASSOCIATED ZINC METALLOPROTEASE M50B"/>
    <property type="match status" value="1"/>
</dbReference>
<feature type="domain" description="Peptidase M50" evidence="13">
    <location>
        <begin position="33"/>
        <end position="105"/>
    </location>
</feature>
<feature type="transmembrane region" description="Helical" evidence="12">
    <location>
        <begin position="158"/>
        <end position="176"/>
    </location>
</feature>
<feature type="domain" description="Peptidase M50" evidence="13">
    <location>
        <begin position="114"/>
        <end position="171"/>
    </location>
</feature>
<feature type="transmembrane region" description="Helical" evidence="12">
    <location>
        <begin position="182"/>
        <end position="199"/>
    </location>
</feature>
<evidence type="ECO:0000256" key="4">
    <source>
        <dbReference type="ARBA" id="ARBA00022670"/>
    </source>
</evidence>
<sequence length="288" mass="33357">MNEYIQLLLKMRIHPTLWLVIGISVVTAHFIPVLMLLCIVFFHEMGHAFAAQFYKWRIKSIELLPFGGAVVTEEYGNRTLKEDLMVILAGPIQHLWLIGAAFLLYSASILPHVLFEQFLYMNLAVLLFNLLPIWPLDGGKLLFLIFSLSRSFLDAHRVTLLFSIVFSILFVFIAAIISPFNLNIWIIAGFLFFSLTVEWRQRHYAFIRFLLERHYGRMDSPGKLTPLAVDESENIYHVLEKFRRGCKHPIIILQNGKEKGALDENEILHAYFSDKLTNIKVGDLLYSW</sequence>
<dbReference type="EMBL" id="QVTE01000001">
    <property type="protein sequence ID" value="RFU71587.1"/>
    <property type="molecule type" value="Genomic_DNA"/>
</dbReference>
<feature type="transmembrane region" description="Helical" evidence="12">
    <location>
        <begin position="84"/>
        <end position="107"/>
    </location>
</feature>
<evidence type="ECO:0000256" key="5">
    <source>
        <dbReference type="ARBA" id="ARBA00022692"/>
    </source>
</evidence>
<evidence type="ECO:0000256" key="6">
    <source>
        <dbReference type="ARBA" id="ARBA00022723"/>
    </source>
</evidence>
<evidence type="ECO:0000256" key="10">
    <source>
        <dbReference type="ARBA" id="ARBA00023049"/>
    </source>
</evidence>
<comment type="cofactor">
    <cofactor evidence="1">
        <name>Zn(2+)</name>
        <dbReference type="ChEBI" id="CHEBI:29105"/>
    </cofactor>
</comment>
<evidence type="ECO:0000313" key="15">
    <source>
        <dbReference type="Proteomes" id="UP000264541"/>
    </source>
</evidence>
<evidence type="ECO:0000313" key="14">
    <source>
        <dbReference type="EMBL" id="RFU71587.1"/>
    </source>
</evidence>
<dbReference type="GO" id="GO:0008237">
    <property type="term" value="F:metallopeptidase activity"/>
    <property type="evidence" value="ECO:0007669"/>
    <property type="project" value="UniProtKB-KW"/>
</dbReference>
<evidence type="ECO:0000256" key="2">
    <source>
        <dbReference type="ARBA" id="ARBA00004141"/>
    </source>
</evidence>
<dbReference type="InterPro" id="IPR008915">
    <property type="entry name" value="Peptidase_M50"/>
</dbReference>
<keyword evidence="10" id="KW-0482">Metalloprotease</keyword>
<gene>
    <name evidence="14" type="ORF">D0469_00295</name>
</gene>
<dbReference type="PANTHER" id="PTHR39188:SF3">
    <property type="entry name" value="STAGE IV SPORULATION PROTEIN FB"/>
    <property type="match status" value="1"/>
</dbReference>
<dbReference type="AlphaFoldDB" id="A0A372LUI9"/>
<reference evidence="14 15" key="1">
    <citation type="submission" date="2018-08" db="EMBL/GenBank/DDBJ databases">
        <title>Bacillus chawlae sp. nov., Bacillus glennii sp. nov., and Bacillus saganii sp. nov. Isolated from the Vehicle Assembly Building at Kennedy Space Center where the Viking Spacecraft were Assembled.</title>
        <authorList>
            <person name="Seuylemezian A."/>
            <person name="Vaishampayan P."/>
        </authorList>
    </citation>
    <scope>NUCLEOTIDE SEQUENCE [LARGE SCALE GENOMIC DNA]</scope>
    <source>
        <strain evidence="14 15">V47-23a</strain>
    </source>
</reference>